<evidence type="ECO:0000256" key="6">
    <source>
        <dbReference type="SAM" id="MobiDB-lite"/>
    </source>
</evidence>
<dbReference type="GO" id="GO:0003700">
    <property type="term" value="F:DNA-binding transcription factor activity"/>
    <property type="evidence" value="ECO:0007669"/>
    <property type="project" value="InterPro"/>
</dbReference>
<accession>A0A9D4UGA6</accession>
<dbReference type="EMBL" id="JABFUD020000017">
    <property type="protein sequence ID" value="KAI5067355.1"/>
    <property type="molecule type" value="Genomic_DNA"/>
</dbReference>
<feature type="compositionally biased region" description="Basic and acidic residues" evidence="6">
    <location>
        <begin position="106"/>
        <end position="119"/>
    </location>
</feature>
<evidence type="ECO:0000313" key="9">
    <source>
        <dbReference type="Proteomes" id="UP000886520"/>
    </source>
</evidence>
<keyword evidence="4" id="KW-0804">Transcription</keyword>
<dbReference type="SMART" id="SM00380">
    <property type="entry name" value="AP2"/>
    <property type="match status" value="1"/>
</dbReference>
<protein>
    <recommendedName>
        <fullName evidence="7">AP2/ERF domain-containing protein</fullName>
    </recommendedName>
</protein>
<evidence type="ECO:0000313" key="8">
    <source>
        <dbReference type="EMBL" id="KAI5067355.1"/>
    </source>
</evidence>
<dbReference type="Proteomes" id="UP000886520">
    <property type="component" value="Chromosome 17"/>
</dbReference>
<keyword evidence="9" id="KW-1185">Reference proteome</keyword>
<comment type="subcellular location">
    <subcellularLocation>
        <location evidence="1">Nucleus</location>
    </subcellularLocation>
</comment>
<dbReference type="SUPFAM" id="SSF54171">
    <property type="entry name" value="DNA-binding domain"/>
    <property type="match status" value="1"/>
</dbReference>
<comment type="caution">
    <text evidence="8">The sequence shown here is derived from an EMBL/GenBank/DDBJ whole genome shotgun (WGS) entry which is preliminary data.</text>
</comment>
<dbReference type="GO" id="GO:0003677">
    <property type="term" value="F:DNA binding"/>
    <property type="evidence" value="ECO:0007669"/>
    <property type="project" value="UniProtKB-KW"/>
</dbReference>
<name>A0A9D4UGA6_ADICA</name>
<evidence type="ECO:0000256" key="1">
    <source>
        <dbReference type="ARBA" id="ARBA00004123"/>
    </source>
</evidence>
<evidence type="ECO:0000256" key="2">
    <source>
        <dbReference type="ARBA" id="ARBA00023015"/>
    </source>
</evidence>
<evidence type="ECO:0000256" key="4">
    <source>
        <dbReference type="ARBA" id="ARBA00023163"/>
    </source>
</evidence>
<proteinExistence type="predicted"/>
<keyword evidence="2" id="KW-0805">Transcription regulation</keyword>
<evidence type="ECO:0000256" key="5">
    <source>
        <dbReference type="ARBA" id="ARBA00023242"/>
    </source>
</evidence>
<dbReference type="InterPro" id="IPR001471">
    <property type="entry name" value="AP2/ERF_dom"/>
</dbReference>
<reference evidence="8" key="1">
    <citation type="submission" date="2021-01" db="EMBL/GenBank/DDBJ databases">
        <title>Adiantum capillus-veneris genome.</title>
        <authorList>
            <person name="Fang Y."/>
            <person name="Liao Q."/>
        </authorList>
    </citation>
    <scope>NUCLEOTIDE SEQUENCE</scope>
    <source>
        <strain evidence="8">H3</strain>
        <tissue evidence="8">Leaf</tissue>
    </source>
</reference>
<feature type="region of interest" description="Disordered" evidence="6">
    <location>
        <begin position="97"/>
        <end position="130"/>
    </location>
</feature>
<organism evidence="8 9">
    <name type="scientific">Adiantum capillus-veneris</name>
    <name type="common">Maidenhair fern</name>
    <dbReference type="NCBI Taxonomy" id="13818"/>
    <lineage>
        <taxon>Eukaryota</taxon>
        <taxon>Viridiplantae</taxon>
        <taxon>Streptophyta</taxon>
        <taxon>Embryophyta</taxon>
        <taxon>Tracheophyta</taxon>
        <taxon>Polypodiopsida</taxon>
        <taxon>Polypodiidae</taxon>
        <taxon>Polypodiales</taxon>
        <taxon>Pteridineae</taxon>
        <taxon>Pteridaceae</taxon>
        <taxon>Vittarioideae</taxon>
        <taxon>Adiantum</taxon>
    </lineage>
</organism>
<evidence type="ECO:0000259" key="7">
    <source>
        <dbReference type="SMART" id="SM00380"/>
    </source>
</evidence>
<dbReference type="AlphaFoldDB" id="A0A9D4UGA6"/>
<dbReference type="InterPro" id="IPR036955">
    <property type="entry name" value="AP2/ERF_dom_sf"/>
</dbReference>
<keyword evidence="3" id="KW-0238">DNA-binding</keyword>
<sequence length="238" mass="27765">MSLKYLNDPLQAKQEPSANKRWRSIGLLRMVSIRKRRHLGLVEKLKVLNQVSRLNASQEQAEQPKVEPRDEPAITKSIIEPSDHYLELRLAQEPRIGPTVVSESNSSKDSRNVVQERDTKRRKRPRRKQVENEEACMLRGVYFKNLKWQAAIKVDKKQIHLGTVASMEEAAHLYDRAAYMCGREPNFELSKEEKRELEGIQWEDFLALTRNAIANKKRQKRIDIRTKHRQFEASSPSV</sequence>
<dbReference type="InterPro" id="IPR016177">
    <property type="entry name" value="DNA-bd_dom_sf"/>
</dbReference>
<dbReference type="OrthoDB" id="568096at2759"/>
<dbReference type="Gene3D" id="3.30.730.10">
    <property type="entry name" value="AP2/ERF domain"/>
    <property type="match status" value="1"/>
</dbReference>
<gene>
    <name evidence="8" type="ORF">GOP47_0017883</name>
</gene>
<evidence type="ECO:0000256" key="3">
    <source>
        <dbReference type="ARBA" id="ARBA00023125"/>
    </source>
</evidence>
<feature type="domain" description="AP2/ERF" evidence="7">
    <location>
        <begin position="137"/>
        <end position="194"/>
    </location>
</feature>
<dbReference type="GO" id="GO:0005634">
    <property type="term" value="C:nucleus"/>
    <property type="evidence" value="ECO:0007669"/>
    <property type="project" value="UniProtKB-SubCell"/>
</dbReference>
<keyword evidence="5" id="KW-0539">Nucleus</keyword>